<dbReference type="AlphaFoldDB" id="A0A512NQI6"/>
<reference evidence="2 3" key="1">
    <citation type="submission" date="2019-07" db="EMBL/GenBank/DDBJ databases">
        <title>Whole genome shotgun sequence of Reyranella soli NBRC 108950.</title>
        <authorList>
            <person name="Hosoyama A."/>
            <person name="Uohara A."/>
            <person name="Ohji S."/>
            <person name="Ichikawa N."/>
        </authorList>
    </citation>
    <scope>NUCLEOTIDE SEQUENCE [LARGE SCALE GENOMIC DNA]</scope>
    <source>
        <strain evidence="2 3">NBRC 108950</strain>
    </source>
</reference>
<gene>
    <name evidence="2" type="ORF">RSO01_83840</name>
</gene>
<evidence type="ECO:0000256" key="1">
    <source>
        <dbReference type="SAM" id="Coils"/>
    </source>
</evidence>
<proteinExistence type="predicted"/>
<organism evidence="2 3">
    <name type="scientific">Reyranella soli</name>
    <dbReference type="NCBI Taxonomy" id="1230389"/>
    <lineage>
        <taxon>Bacteria</taxon>
        <taxon>Pseudomonadati</taxon>
        <taxon>Pseudomonadota</taxon>
        <taxon>Alphaproteobacteria</taxon>
        <taxon>Hyphomicrobiales</taxon>
        <taxon>Reyranellaceae</taxon>
        <taxon>Reyranella</taxon>
    </lineage>
</organism>
<comment type="caution">
    <text evidence="2">The sequence shown here is derived from an EMBL/GenBank/DDBJ whole genome shotgun (WGS) entry which is preliminary data.</text>
</comment>
<evidence type="ECO:0000313" key="2">
    <source>
        <dbReference type="EMBL" id="GEP61218.1"/>
    </source>
</evidence>
<accession>A0A512NQI6</accession>
<sequence>MTRDDRKLAELETGLQRLRDDLNCLSAKVNAEPRNTSLVIRRLNLMGRIVATQETVDQLRGSVGHCH</sequence>
<dbReference type="RefSeq" id="WP_147156536.1">
    <property type="nucleotide sequence ID" value="NZ_BKAJ01000207.1"/>
</dbReference>
<keyword evidence="3" id="KW-1185">Reference proteome</keyword>
<evidence type="ECO:0000313" key="3">
    <source>
        <dbReference type="Proteomes" id="UP000321058"/>
    </source>
</evidence>
<name>A0A512NQI6_9HYPH</name>
<protein>
    <submittedName>
        <fullName evidence="2">Uncharacterized protein</fullName>
    </submittedName>
</protein>
<dbReference type="OrthoDB" id="7376378at2"/>
<dbReference type="EMBL" id="BKAJ01000207">
    <property type="protein sequence ID" value="GEP61218.1"/>
    <property type="molecule type" value="Genomic_DNA"/>
</dbReference>
<keyword evidence="1" id="KW-0175">Coiled coil</keyword>
<feature type="coiled-coil region" evidence="1">
    <location>
        <begin position="1"/>
        <end position="28"/>
    </location>
</feature>
<dbReference type="Proteomes" id="UP000321058">
    <property type="component" value="Unassembled WGS sequence"/>
</dbReference>